<dbReference type="EMBL" id="FNOK01000008">
    <property type="protein sequence ID" value="SDX18957.1"/>
    <property type="molecule type" value="Genomic_DNA"/>
</dbReference>
<evidence type="ECO:0000313" key="1">
    <source>
        <dbReference type="EMBL" id="SDX18957.1"/>
    </source>
</evidence>
<keyword evidence="2" id="KW-1185">Reference proteome</keyword>
<sequence>MTTADVPFSMYPRTTAVPMRDLLRRCEITHDHAERAALLERLADELDRATRDLLAGRSAEECDRRELAASLRGQAGMVRFFADLERRDRARQAFDSARPRVR</sequence>
<dbReference type="Proteomes" id="UP000199529">
    <property type="component" value="Unassembled WGS sequence"/>
</dbReference>
<dbReference type="OrthoDB" id="3692729at2"/>
<proteinExistence type="predicted"/>
<dbReference type="RefSeq" id="WP_143060922.1">
    <property type="nucleotide sequence ID" value="NZ_FNOK01000008.1"/>
</dbReference>
<evidence type="ECO:0000313" key="2">
    <source>
        <dbReference type="Proteomes" id="UP000199529"/>
    </source>
</evidence>
<accession>A0A1H2ZNH0</accession>
<name>A0A1H2ZNH0_9PSEU</name>
<protein>
    <submittedName>
        <fullName evidence="1">Uncharacterized protein</fullName>
    </submittedName>
</protein>
<organism evidence="1 2">
    <name type="scientific">Saccharopolyspora shandongensis</name>
    <dbReference type="NCBI Taxonomy" id="418495"/>
    <lineage>
        <taxon>Bacteria</taxon>
        <taxon>Bacillati</taxon>
        <taxon>Actinomycetota</taxon>
        <taxon>Actinomycetes</taxon>
        <taxon>Pseudonocardiales</taxon>
        <taxon>Pseudonocardiaceae</taxon>
        <taxon>Saccharopolyspora</taxon>
    </lineage>
</organism>
<dbReference type="AlphaFoldDB" id="A0A1H2ZNH0"/>
<reference evidence="2" key="1">
    <citation type="submission" date="2016-10" db="EMBL/GenBank/DDBJ databases">
        <authorList>
            <person name="Varghese N."/>
            <person name="Submissions S."/>
        </authorList>
    </citation>
    <scope>NUCLEOTIDE SEQUENCE [LARGE SCALE GENOMIC DNA]</scope>
    <source>
        <strain evidence="2">CGMCC 4.3530</strain>
    </source>
</reference>
<gene>
    <name evidence="1" type="ORF">SAMN05216215_1008125</name>
</gene>